<evidence type="ECO:0000256" key="4">
    <source>
        <dbReference type="ARBA" id="ARBA00023155"/>
    </source>
</evidence>
<organism evidence="13 14">
    <name type="scientific">Hibiscus trionum</name>
    <name type="common">Flower of an hour</name>
    <dbReference type="NCBI Taxonomy" id="183268"/>
    <lineage>
        <taxon>Eukaryota</taxon>
        <taxon>Viridiplantae</taxon>
        <taxon>Streptophyta</taxon>
        <taxon>Embryophyta</taxon>
        <taxon>Tracheophyta</taxon>
        <taxon>Spermatophyta</taxon>
        <taxon>Magnoliopsida</taxon>
        <taxon>eudicotyledons</taxon>
        <taxon>Gunneridae</taxon>
        <taxon>Pentapetalae</taxon>
        <taxon>rosids</taxon>
        <taxon>malvids</taxon>
        <taxon>Malvales</taxon>
        <taxon>Malvaceae</taxon>
        <taxon>Malvoideae</taxon>
        <taxon>Hibiscus</taxon>
    </lineage>
</organism>
<keyword evidence="3 8" id="KW-0238">DNA-binding</keyword>
<dbReference type="PRINTS" id="PR00031">
    <property type="entry name" value="HTHREPRESSR"/>
</dbReference>
<accession>A0A9W7J650</accession>
<dbReference type="InterPro" id="IPR045224">
    <property type="entry name" value="HDZip_class_I_plant"/>
</dbReference>
<dbReference type="GO" id="GO:0045893">
    <property type="term" value="P:positive regulation of DNA-templated transcription"/>
    <property type="evidence" value="ECO:0007669"/>
    <property type="project" value="TreeGrafter"/>
</dbReference>
<evidence type="ECO:0000256" key="1">
    <source>
        <dbReference type="ARBA" id="ARBA00004123"/>
    </source>
</evidence>
<dbReference type="InterPro" id="IPR001356">
    <property type="entry name" value="HD"/>
</dbReference>
<evidence type="ECO:0000256" key="2">
    <source>
        <dbReference type="ARBA" id="ARBA00023015"/>
    </source>
</evidence>
<dbReference type="GO" id="GO:0000976">
    <property type="term" value="F:transcription cis-regulatory region binding"/>
    <property type="evidence" value="ECO:0007669"/>
    <property type="project" value="UniProtKB-ARBA"/>
</dbReference>
<comment type="function">
    <text evidence="10">Transcription factor.</text>
</comment>
<gene>
    <name evidence="13" type="ORF">HRI_004537800</name>
</gene>
<dbReference type="GO" id="GO:0005634">
    <property type="term" value="C:nucleus"/>
    <property type="evidence" value="ECO:0007669"/>
    <property type="project" value="UniProtKB-SubCell"/>
</dbReference>
<name>A0A9W7J650_HIBTR</name>
<dbReference type="PROSITE" id="PS00027">
    <property type="entry name" value="HOMEOBOX_1"/>
    <property type="match status" value="1"/>
</dbReference>
<dbReference type="InterPro" id="IPR017970">
    <property type="entry name" value="Homeobox_CS"/>
</dbReference>
<keyword evidence="11" id="KW-0175">Coiled coil</keyword>
<evidence type="ECO:0000256" key="6">
    <source>
        <dbReference type="ARBA" id="ARBA00023242"/>
    </source>
</evidence>
<dbReference type="OrthoDB" id="6159439at2759"/>
<keyword evidence="5 10" id="KW-0804">Transcription</keyword>
<dbReference type="InterPro" id="IPR000047">
    <property type="entry name" value="HTH_motif"/>
</dbReference>
<evidence type="ECO:0000256" key="11">
    <source>
        <dbReference type="SAM" id="Coils"/>
    </source>
</evidence>
<evidence type="ECO:0000256" key="3">
    <source>
        <dbReference type="ARBA" id="ARBA00023125"/>
    </source>
</evidence>
<dbReference type="AlphaFoldDB" id="A0A9W7J650"/>
<dbReference type="Pfam" id="PF02183">
    <property type="entry name" value="HALZ"/>
    <property type="match status" value="1"/>
</dbReference>
<comment type="caution">
    <text evidence="13">The sequence shown here is derived from an EMBL/GenBank/DDBJ whole genome shotgun (WGS) entry which is preliminary data.</text>
</comment>
<feature type="domain" description="Homeobox" evidence="12">
    <location>
        <begin position="56"/>
        <end position="116"/>
    </location>
</feature>
<dbReference type="FunFam" id="1.10.10.60:FF:000144">
    <property type="entry name" value="homeobox-leucine zipper protein ATHB-6-like"/>
    <property type="match status" value="1"/>
</dbReference>
<dbReference type="Gene3D" id="1.10.10.60">
    <property type="entry name" value="Homeodomain-like"/>
    <property type="match status" value="1"/>
</dbReference>
<sequence length="275" mass="30790">MKRSGSSDYLGVLMAICPTSDEHSPRNSNNVYSREFQYVLDGLEYEEGYFEELTVGHGGRKKRRLSVDQVKALEKNFKLENKLEPDRKTKLAQELGLQPRQVAVWFQNRRARWKTKQLERDYDVLKTSYESLKLNYNTIRHENEALLKQINELKAKIDDPPPVSPLVTSSAAAEKNCGSGSVDCGDGVFPDLKDGLSDSDSSAIFNEDINSNGGSDGGRTSNAAACSSLSSMSSCFRLFKSTYVKMEEHDFISSTADEVCNFFADEQAPNPQLWV</sequence>
<feature type="DNA-binding region" description="Homeobox" evidence="8">
    <location>
        <begin position="58"/>
        <end position="117"/>
    </location>
</feature>
<keyword evidence="6 8" id="KW-0539">Nucleus</keyword>
<dbReference type="SMART" id="SM00389">
    <property type="entry name" value="HOX"/>
    <property type="match status" value="1"/>
</dbReference>
<keyword evidence="2 10" id="KW-0805">Transcription regulation</keyword>
<dbReference type="PROSITE" id="PS50071">
    <property type="entry name" value="HOMEOBOX_2"/>
    <property type="match status" value="1"/>
</dbReference>
<keyword evidence="14" id="KW-1185">Reference proteome</keyword>
<dbReference type="CDD" id="cd00086">
    <property type="entry name" value="homeodomain"/>
    <property type="match status" value="1"/>
</dbReference>
<evidence type="ECO:0000256" key="9">
    <source>
        <dbReference type="RuleBase" id="RU000682"/>
    </source>
</evidence>
<reference evidence="13" key="1">
    <citation type="submission" date="2023-05" db="EMBL/GenBank/DDBJ databases">
        <title>Genome and transcriptome analyses reveal genes involved in the formation of fine ridges on petal epidermal cells in Hibiscus trionum.</title>
        <authorList>
            <person name="Koshimizu S."/>
            <person name="Masuda S."/>
            <person name="Ishii T."/>
            <person name="Shirasu K."/>
            <person name="Hoshino A."/>
            <person name="Arita M."/>
        </authorList>
    </citation>
    <scope>NUCLEOTIDE SEQUENCE</scope>
    <source>
        <strain evidence="13">Hamamatsu line</strain>
    </source>
</reference>
<evidence type="ECO:0000259" key="12">
    <source>
        <dbReference type="PROSITE" id="PS50071"/>
    </source>
</evidence>
<dbReference type="GO" id="GO:0000981">
    <property type="term" value="F:DNA-binding transcription factor activity, RNA polymerase II-specific"/>
    <property type="evidence" value="ECO:0007669"/>
    <property type="project" value="UniProtKB-UniRule"/>
</dbReference>
<dbReference type="Pfam" id="PF00046">
    <property type="entry name" value="Homeodomain"/>
    <property type="match status" value="1"/>
</dbReference>
<dbReference type="InterPro" id="IPR003106">
    <property type="entry name" value="Leu_zip_homeo"/>
</dbReference>
<dbReference type="InterPro" id="IPR009057">
    <property type="entry name" value="Homeodomain-like_sf"/>
</dbReference>
<comment type="similarity">
    <text evidence="7 10">Belongs to the HD-ZIP homeobox family. Class I subfamily.</text>
</comment>
<dbReference type="PANTHER" id="PTHR24326">
    <property type="entry name" value="HOMEOBOX-LEUCINE ZIPPER PROTEIN"/>
    <property type="match status" value="1"/>
</dbReference>
<comment type="subcellular location">
    <subcellularLocation>
        <location evidence="1 8 9">Nucleus</location>
    </subcellularLocation>
</comment>
<evidence type="ECO:0000313" key="13">
    <source>
        <dbReference type="EMBL" id="GMJ08686.1"/>
    </source>
</evidence>
<dbReference type="EMBL" id="BSYR01000052">
    <property type="protein sequence ID" value="GMJ08686.1"/>
    <property type="molecule type" value="Genomic_DNA"/>
</dbReference>
<proteinExistence type="inferred from homology"/>
<dbReference type="SUPFAM" id="SSF46689">
    <property type="entry name" value="Homeodomain-like"/>
    <property type="match status" value="1"/>
</dbReference>
<keyword evidence="4 8" id="KW-0371">Homeobox</keyword>
<evidence type="ECO:0000313" key="14">
    <source>
        <dbReference type="Proteomes" id="UP001165190"/>
    </source>
</evidence>
<evidence type="ECO:0000256" key="5">
    <source>
        <dbReference type="ARBA" id="ARBA00023163"/>
    </source>
</evidence>
<evidence type="ECO:0000256" key="7">
    <source>
        <dbReference type="ARBA" id="ARBA00025748"/>
    </source>
</evidence>
<evidence type="ECO:0000256" key="10">
    <source>
        <dbReference type="RuleBase" id="RU369038"/>
    </source>
</evidence>
<protein>
    <recommendedName>
        <fullName evidence="10">Homeobox-leucine zipper protein</fullName>
    </recommendedName>
    <alternativeName>
        <fullName evidence="10">HD-ZIP protein</fullName>
    </alternativeName>
    <alternativeName>
        <fullName evidence="10">Homeodomain transcription factor</fullName>
    </alternativeName>
</protein>
<feature type="coiled-coil region" evidence="11">
    <location>
        <begin position="115"/>
        <end position="156"/>
    </location>
</feature>
<dbReference type="Proteomes" id="UP001165190">
    <property type="component" value="Unassembled WGS sequence"/>
</dbReference>
<evidence type="ECO:0000256" key="8">
    <source>
        <dbReference type="PROSITE-ProRule" id="PRU00108"/>
    </source>
</evidence>
<dbReference type="PANTHER" id="PTHR24326:SF623">
    <property type="entry name" value="HOMEOBOX-LEUCINE ZIPPER PROTEIN"/>
    <property type="match status" value="1"/>
</dbReference>